<dbReference type="PROSITE" id="PS50077">
    <property type="entry name" value="HEAT_REPEAT"/>
    <property type="match status" value="1"/>
</dbReference>
<gene>
    <name evidence="8" type="ORF">C2E20_8785</name>
</gene>
<dbReference type="Gene3D" id="3.40.50.1820">
    <property type="entry name" value="alpha/beta hydrolase"/>
    <property type="match status" value="1"/>
</dbReference>
<organism evidence="8 9">
    <name type="scientific">Micractinium conductrix</name>
    <dbReference type="NCBI Taxonomy" id="554055"/>
    <lineage>
        <taxon>Eukaryota</taxon>
        <taxon>Viridiplantae</taxon>
        <taxon>Chlorophyta</taxon>
        <taxon>core chlorophytes</taxon>
        <taxon>Trebouxiophyceae</taxon>
        <taxon>Chlorellales</taxon>
        <taxon>Chlorellaceae</taxon>
        <taxon>Chlorella clade</taxon>
        <taxon>Micractinium</taxon>
    </lineage>
</organism>
<feature type="region of interest" description="Disordered" evidence="6">
    <location>
        <begin position="291"/>
        <end position="312"/>
    </location>
</feature>
<feature type="compositionally biased region" description="Low complexity" evidence="6">
    <location>
        <begin position="1544"/>
        <end position="1579"/>
    </location>
</feature>
<evidence type="ECO:0000256" key="5">
    <source>
        <dbReference type="PROSITE-ProRule" id="PRU00103"/>
    </source>
</evidence>
<comment type="caution">
    <text evidence="8">The sequence shown here is derived from an EMBL/GenBank/DDBJ whole genome shotgun (WGS) entry which is preliminary data.</text>
</comment>
<evidence type="ECO:0000256" key="6">
    <source>
        <dbReference type="SAM" id="MobiDB-lite"/>
    </source>
</evidence>
<dbReference type="SUPFAM" id="SSF48371">
    <property type="entry name" value="ARM repeat"/>
    <property type="match status" value="1"/>
</dbReference>
<dbReference type="InterPro" id="IPR003386">
    <property type="entry name" value="LACT/PDAT_acylTrfase"/>
</dbReference>
<evidence type="ECO:0000256" key="4">
    <source>
        <dbReference type="ARBA" id="ARBA00023212"/>
    </source>
</evidence>
<feature type="compositionally biased region" description="Basic and acidic residues" evidence="6">
    <location>
        <begin position="939"/>
        <end position="954"/>
    </location>
</feature>
<protein>
    <recommendedName>
        <fullName evidence="7">TOG domain-containing protein</fullName>
    </recommendedName>
</protein>
<feature type="compositionally biased region" description="Polar residues" evidence="6">
    <location>
        <begin position="1133"/>
        <end position="1155"/>
    </location>
</feature>
<feature type="repeat" description="HEAT" evidence="5">
    <location>
        <begin position="671"/>
        <end position="707"/>
    </location>
</feature>
<dbReference type="InterPro" id="IPR021133">
    <property type="entry name" value="HEAT_type_2"/>
</dbReference>
<dbReference type="GO" id="GO:0008374">
    <property type="term" value="F:O-acyltransferase activity"/>
    <property type="evidence" value="ECO:0007669"/>
    <property type="project" value="InterPro"/>
</dbReference>
<dbReference type="Proteomes" id="UP000239649">
    <property type="component" value="Unassembled WGS sequence"/>
</dbReference>
<keyword evidence="2" id="KW-0963">Cytoplasm</keyword>
<sequence>MEACVPQGPDDSGLYAISVLDPEAAPLLPQLRYWAPFIEHLQQDLGYTPGLTLFGCGYDFRESCRRSAKELLKRLQQARRASRAAGGGRVDVVSHSMGGLVVRSLLADSPREFEALVGRWVAVGCPFGGAPGWAVDALLTGVQWGGSLGDQFFVKRETFRQAVLQSPAIYELLPPLDFPWAAPPPQLTLWLRHPLRDQPPRSVAATARAATAAGAAAATSATAAGPSPAKAAATAGGAHCPHCGGGLPGARAAAEAAAAAAAAQDLPPLRCTSHTCFVPVATPTAGTCVGAGSAATPAPHSPSSSTDSGGSGGSAVAASCLPGGGGRALGSQRYTFAYDHLPGLLARLLKDNAVSVGGLMVPLPFNPELWALGQATHAAWAGAQLPPSCKFYVLHGAGQDTPYDVQYGSWWSPLLDVEAVQHATAAFNYVSGDGTVPTECALAHGLHAAATVALAVSHRDLVASPAAWGQVLGWLHAPVAAATPGRGRNGGGGGGDQGASGGDGGGGQGTSGGRFGSAEARPAQQAGQQRQGEAVQEEECFWNPLTWQEGTGERAAAVAPAAAAAAEPPPPPPPPGALEFGWVPAEVVHALVEEVGNFRARAAAIELLHAAVLEAGREPAALLPTLSSFLAFLLRLVGDANFKIAISAMIILEDLVGAMGADAAPYLGTLAIPLIERLGDNVQMVRLAAGRAVGALARALGPAPVLAALGGALVHPSWRAREEGANAYSAALLAHPKERLDYPACVRALAAAAGDEHPRVAAAALEAFVLLHARLGALLAGLMTAVGAPEEVKRAVAERAAATPQLGLPALDAQGNLVHQASAAAAAASPPPRIGSASFRRALTSFKNKLGFGGELGSEAAADDGVLQKLASLQLQPGLCPAAEEQQPASPGWSIAAVRQAPEAAAGQLGTGLSVVVADPAGTLPGSSEQPQAESPGKGSDRLSRLKQMTERRRVWSAPTNALRAQVQQLDLDADAASATLPLPSSPGPVAVELAPTVEAASGEVSPGVRPGLQALKARARTARILSSGSLGAGGLGPPPLTAGGALGGGSLYSMEAMEAVFGPDQPVGGATVPADSLWSPIKTSGGNVASTGSSSGGVSSVSPPRLSVPLRSVASGSLQWPDSPSGGAGTPTGRSASSWRNSSFPDSPTATSSPKAGAGALGDTASGAFQPASDTAPLAQPEAALVGALAALQAAALSQKKELDWQAQFEGLRNVRRLALHHAGLLIVPLTLHALVALVAPVVDALRSTLSRLAIAVFQSLAEALGPALDAELDAFVPLLLKRAGQISVSGRDNFLAVEADRALSAVVERCGDVRPAISLLNCLSSKSPDVRAKAAMHLDACLQLHGPRLVGGLGGTGGGGGSLLPRLLHAAVALLEEGGLEGRTAGKRMLWELRRLMDGEGFRGEEFKRAVARLNCKSDKVWDVFESGRMPAAPARLPSAGLRPASGGPPSPTAASFSPAKPAGLSATGSTLGQVSRAGSVNLSASALNSSGSAAGGGTDARPVSGLVYASAAAVAGALPPSKWAPGARPGRHGGARGGTAGAPPGTAGVGRQASRPGSAGTPSGPVPSGSLSGLDPDLQQRLEGASHQLGSTEWKARLEGLEVLAAAAGGAAAAALPQGVQLWLADALAPRVVDANLKVQQQALMVLNGVLDSVGSGLAPAAPALAPAICKCLDSGNPSVRQAATQALDAALRSWSADVHVLHLMAAAGNPSGGIRSKAVVLDRLAAFGPPLWRSRPALIRQHVLPALFSLLAAGKRPELRQLAQGALSQLAGSMGGELVKAAAASPLLGPPQQQLVAECVAAAGAAPR</sequence>
<dbReference type="InterPro" id="IPR011989">
    <property type="entry name" value="ARM-like"/>
</dbReference>
<keyword evidence="3" id="KW-0677">Repeat</keyword>
<feature type="region of interest" description="Disordered" evidence="6">
    <location>
        <begin position="552"/>
        <end position="576"/>
    </location>
</feature>
<evidence type="ECO:0000313" key="8">
    <source>
        <dbReference type="EMBL" id="PSC67557.1"/>
    </source>
</evidence>
<reference evidence="8 9" key="1">
    <citation type="journal article" date="2018" name="Plant J.">
        <title>Genome sequences of Chlorella sorokiniana UTEX 1602 and Micractinium conductrix SAG 241.80: implications to maltose excretion by a green alga.</title>
        <authorList>
            <person name="Arriola M.B."/>
            <person name="Velmurugan N."/>
            <person name="Zhang Y."/>
            <person name="Plunkett M.H."/>
            <person name="Hondzo H."/>
            <person name="Barney B.M."/>
        </authorList>
    </citation>
    <scope>NUCLEOTIDE SEQUENCE [LARGE SCALE GENOMIC DNA]</scope>
    <source>
        <strain evidence="8 9">SAG 241.80</strain>
    </source>
</reference>
<feature type="compositionally biased region" description="Low complexity" evidence="6">
    <location>
        <begin position="516"/>
        <end position="534"/>
    </location>
</feature>
<feature type="compositionally biased region" description="Pro residues" evidence="6">
    <location>
        <begin position="567"/>
        <end position="576"/>
    </location>
</feature>
<feature type="compositionally biased region" description="Low complexity" evidence="6">
    <location>
        <begin position="1084"/>
        <end position="1114"/>
    </location>
</feature>
<evidence type="ECO:0000256" key="2">
    <source>
        <dbReference type="ARBA" id="ARBA00022490"/>
    </source>
</evidence>
<accession>A0A2P6V0D7</accession>
<proteinExistence type="predicted"/>
<dbReference type="GO" id="GO:0005856">
    <property type="term" value="C:cytoskeleton"/>
    <property type="evidence" value="ECO:0007669"/>
    <property type="project" value="UniProtKB-SubCell"/>
</dbReference>
<feature type="compositionally biased region" description="Gly residues" evidence="6">
    <location>
        <begin position="487"/>
        <end position="515"/>
    </location>
</feature>
<feature type="domain" description="TOG" evidence="7">
    <location>
        <begin position="1573"/>
        <end position="1812"/>
    </location>
</feature>
<feature type="compositionally biased region" description="Low complexity" evidence="6">
    <location>
        <begin position="1455"/>
        <end position="1465"/>
    </location>
</feature>
<dbReference type="SMART" id="SM01349">
    <property type="entry name" value="TOG"/>
    <property type="match status" value="3"/>
</dbReference>
<name>A0A2P6V0D7_9CHLO</name>
<keyword evidence="9" id="KW-1185">Reference proteome</keyword>
<dbReference type="SUPFAM" id="SSF53474">
    <property type="entry name" value="alpha/beta-Hydrolases"/>
    <property type="match status" value="1"/>
</dbReference>
<dbReference type="InterPro" id="IPR024395">
    <property type="entry name" value="CLASP_N_dom"/>
</dbReference>
<dbReference type="Pfam" id="PF12348">
    <property type="entry name" value="CLASP_N"/>
    <property type="match status" value="1"/>
</dbReference>
<feature type="region of interest" description="Disordered" evidence="6">
    <location>
        <begin position="483"/>
        <end position="537"/>
    </location>
</feature>
<dbReference type="OrthoDB" id="190846at2759"/>
<feature type="region of interest" description="Disordered" evidence="6">
    <location>
        <begin position="1084"/>
        <end position="1175"/>
    </location>
</feature>
<dbReference type="EMBL" id="LHPF02000054">
    <property type="protein sequence ID" value="PSC67557.1"/>
    <property type="molecule type" value="Genomic_DNA"/>
</dbReference>
<evidence type="ECO:0000259" key="7">
    <source>
        <dbReference type="SMART" id="SM01349"/>
    </source>
</evidence>
<dbReference type="Pfam" id="PF02450">
    <property type="entry name" value="LCAT"/>
    <property type="match status" value="1"/>
</dbReference>
<dbReference type="InterPro" id="IPR029058">
    <property type="entry name" value="AB_hydrolase_fold"/>
</dbReference>
<dbReference type="GO" id="GO:0006629">
    <property type="term" value="P:lipid metabolic process"/>
    <property type="evidence" value="ECO:0007669"/>
    <property type="project" value="InterPro"/>
</dbReference>
<dbReference type="InterPro" id="IPR034085">
    <property type="entry name" value="TOG"/>
</dbReference>
<feature type="region of interest" description="Disordered" evidence="6">
    <location>
        <begin position="1437"/>
        <end position="1473"/>
    </location>
</feature>
<evidence type="ECO:0000313" key="9">
    <source>
        <dbReference type="Proteomes" id="UP000239649"/>
    </source>
</evidence>
<feature type="domain" description="TOG" evidence="7">
    <location>
        <begin position="572"/>
        <end position="809"/>
    </location>
</feature>
<feature type="compositionally biased region" description="Low complexity" evidence="6">
    <location>
        <begin position="1522"/>
        <end position="1531"/>
    </location>
</feature>
<feature type="region of interest" description="Disordered" evidence="6">
    <location>
        <begin position="1522"/>
        <end position="1580"/>
    </location>
</feature>
<feature type="compositionally biased region" description="Low complexity" evidence="6">
    <location>
        <begin position="555"/>
        <end position="566"/>
    </location>
</feature>
<dbReference type="PANTHER" id="PTHR11440">
    <property type="entry name" value="LECITHIN-CHOLESTEROL ACYLTRANSFERASE-RELATED"/>
    <property type="match status" value="1"/>
</dbReference>
<feature type="region of interest" description="Disordered" evidence="6">
    <location>
        <begin position="920"/>
        <end position="955"/>
    </location>
</feature>
<feature type="domain" description="TOG" evidence="7">
    <location>
        <begin position="1178"/>
        <end position="1437"/>
    </location>
</feature>
<evidence type="ECO:0000256" key="1">
    <source>
        <dbReference type="ARBA" id="ARBA00004245"/>
    </source>
</evidence>
<evidence type="ECO:0000256" key="3">
    <source>
        <dbReference type="ARBA" id="ARBA00022737"/>
    </source>
</evidence>
<keyword evidence="4" id="KW-0206">Cytoskeleton</keyword>
<dbReference type="Gene3D" id="1.25.10.10">
    <property type="entry name" value="Leucine-rich Repeat Variant"/>
    <property type="match status" value="3"/>
</dbReference>
<comment type="subcellular location">
    <subcellularLocation>
        <location evidence="1">Cytoplasm</location>
        <location evidence="1">Cytoskeleton</location>
    </subcellularLocation>
</comment>
<dbReference type="InterPro" id="IPR016024">
    <property type="entry name" value="ARM-type_fold"/>
</dbReference>